<dbReference type="RefSeq" id="WP_230033717.1">
    <property type="nucleotide sequence ID" value="NZ_JAJJMM010000001.1"/>
</dbReference>
<evidence type="ECO:0000256" key="1">
    <source>
        <dbReference type="SAM" id="SignalP"/>
    </source>
</evidence>
<gene>
    <name evidence="2" type="ORF">LNP81_04370</name>
</gene>
<keyword evidence="1" id="KW-0732">Signal</keyword>
<evidence type="ECO:0000313" key="2">
    <source>
        <dbReference type="EMBL" id="MCC9062219.1"/>
    </source>
</evidence>
<evidence type="ECO:0000313" key="3">
    <source>
        <dbReference type="Proteomes" id="UP001430679"/>
    </source>
</evidence>
<comment type="caution">
    <text evidence="2">The sequence shown here is derived from an EMBL/GenBank/DDBJ whole genome shotgun (WGS) entry which is preliminary data.</text>
</comment>
<protein>
    <submittedName>
        <fullName evidence="2">3-oxoacyl-ACP reductase</fullName>
    </submittedName>
</protein>
<reference evidence="2" key="1">
    <citation type="submission" date="2021-11" db="EMBL/GenBank/DDBJ databases">
        <title>Description of novel Flavobacterium species.</title>
        <authorList>
            <person name="Saticioglu I.B."/>
            <person name="Ay H."/>
            <person name="Altun S."/>
            <person name="Duman M."/>
        </authorList>
    </citation>
    <scope>NUCLEOTIDE SEQUENCE</scope>
    <source>
        <strain evidence="2">F-30</strain>
    </source>
</reference>
<dbReference type="EMBL" id="JAJJMM010000001">
    <property type="protein sequence ID" value="MCC9062219.1"/>
    <property type="molecule type" value="Genomic_DNA"/>
</dbReference>
<sequence>MKKAALTFGIFSLVMVATSFATPEVTNFLTASDSIKIVPIDGGATGKQKKGDIIAYIDGGATGKQKKGDIIAYIDGGATGKQKKGDQVANNARQLTFASVNQSIGTDKKVD</sequence>
<name>A0ABS8M9L5_9FLAO</name>
<dbReference type="Proteomes" id="UP001430679">
    <property type="component" value="Unassembled WGS sequence"/>
</dbReference>
<keyword evidence="3" id="KW-1185">Reference proteome</keyword>
<accession>A0ABS8M9L5</accession>
<feature type="signal peptide" evidence="1">
    <location>
        <begin position="1"/>
        <end position="21"/>
    </location>
</feature>
<feature type="chain" id="PRO_5045286315" evidence="1">
    <location>
        <begin position="22"/>
        <end position="111"/>
    </location>
</feature>
<proteinExistence type="predicted"/>
<organism evidence="2 3">
    <name type="scientific">Flavobacterium piscisymbiosum</name>
    <dbReference type="NCBI Taxonomy" id="2893753"/>
    <lineage>
        <taxon>Bacteria</taxon>
        <taxon>Pseudomonadati</taxon>
        <taxon>Bacteroidota</taxon>
        <taxon>Flavobacteriia</taxon>
        <taxon>Flavobacteriales</taxon>
        <taxon>Flavobacteriaceae</taxon>
        <taxon>Flavobacterium</taxon>
    </lineage>
</organism>